<evidence type="ECO:0000256" key="4">
    <source>
        <dbReference type="ARBA" id="ARBA00022989"/>
    </source>
</evidence>
<evidence type="ECO:0000256" key="9">
    <source>
        <dbReference type="ARBA" id="ARBA00023303"/>
    </source>
</evidence>
<dbReference type="Proteomes" id="UP001595758">
    <property type="component" value="Unassembled WGS sequence"/>
</dbReference>
<keyword evidence="6 10" id="KW-0472">Membrane</keyword>
<comment type="caution">
    <text evidence="11">The sequence shown here is derived from an EMBL/GenBank/DDBJ whole genome shotgun (WGS) entry which is preliminary data.</text>
</comment>
<sequence length="573" mass="60437">MPEFRALSNFTMLMLASFGGLLIGTAVAGVRTAVGYVQTLLFGMDINSYGADAVAGWRIMAVTLAGGLFLGWLLVIAGRFNKLAIVDPVEANALEGGKMSFNDSIILVGLSIVSITIGGSVGFEAAMTQLGAGTLSAVGQKLKLGRRDLRILVSAGTGAGLAAIFGAPLAGAFYALELVIGGYAMRALMPTIVASALSSLMIFILIGNQLDFPVSGTGNPTLWHFPLALLLGFCAAIVGITVMRGTTSFDDLLKKIRMPAMLKPLTGAALLGLTALIAPEVMGPSHAGIKAILAGHEPVNLLALLLLCKIIASIACVGSGFRGGLFSASLFLGAAMGCLIYNLLITPLFGSYISLELCVIAGMAGVATSIIGTPIGIVLLMIETAGLHTGVVTVAITAIIASHFTRQWFGFSFSTWRFHIRGNGLSGPQDIGRLRALKFSDLNLEQIPRINEATPLKTAAEIAVNQNSALLAVNKEDSRFAGLVWRHRLLEEITRGRECSLSELLEKPKLVVEKDDAIAPCLDSLNRNINSEVVVLDQEGRLYGLASEAEILLRYLSEIQAAVNDEVELKSKI</sequence>
<feature type="transmembrane region" description="Helical" evidence="10">
    <location>
        <begin position="54"/>
        <end position="75"/>
    </location>
</feature>
<name>A0ABV8CCG5_9GAMM</name>
<feature type="transmembrane region" description="Helical" evidence="10">
    <location>
        <begin position="105"/>
        <end position="131"/>
    </location>
</feature>
<dbReference type="Gene3D" id="3.10.580.10">
    <property type="entry name" value="CBS-domain"/>
    <property type="match status" value="1"/>
</dbReference>
<dbReference type="PANTHER" id="PTHR43427:SF6">
    <property type="entry name" value="CHLORIDE CHANNEL PROTEIN CLC-E"/>
    <property type="match status" value="1"/>
</dbReference>
<reference evidence="12" key="1">
    <citation type="journal article" date="2019" name="Int. J. Syst. Evol. Microbiol.">
        <title>The Global Catalogue of Microorganisms (GCM) 10K type strain sequencing project: providing services to taxonomists for standard genome sequencing and annotation.</title>
        <authorList>
            <consortium name="The Broad Institute Genomics Platform"/>
            <consortium name="The Broad Institute Genome Sequencing Center for Infectious Disease"/>
            <person name="Wu L."/>
            <person name="Ma J."/>
        </authorList>
    </citation>
    <scope>NUCLEOTIDE SEQUENCE [LARGE SCALE GENOMIC DNA]</scope>
    <source>
        <strain evidence="12">CCUG 59858</strain>
    </source>
</reference>
<proteinExistence type="predicted"/>
<dbReference type="SUPFAM" id="SSF81340">
    <property type="entry name" value="Clc chloride channel"/>
    <property type="match status" value="1"/>
</dbReference>
<organism evidence="11 12">
    <name type="scientific">Legionella dresdenensis</name>
    <dbReference type="NCBI Taxonomy" id="450200"/>
    <lineage>
        <taxon>Bacteria</taxon>
        <taxon>Pseudomonadati</taxon>
        <taxon>Pseudomonadota</taxon>
        <taxon>Gammaproteobacteria</taxon>
        <taxon>Legionellales</taxon>
        <taxon>Legionellaceae</taxon>
        <taxon>Legionella</taxon>
    </lineage>
</organism>
<evidence type="ECO:0000313" key="11">
    <source>
        <dbReference type="EMBL" id="MFC3907651.1"/>
    </source>
</evidence>
<keyword evidence="7" id="KW-0869">Chloride channel</keyword>
<feature type="transmembrane region" description="Helical" evidence="10">
    <location>
        <begin position="330"/>
        <end position="353"/>
    </location>
</feature>
<feature type="transmembrane region" description="Helical" evidence="10">
    <location>
        <begin position="222"/>
        <end position="242"/>
    </location>
</feature>
<keyword evidence="12" id="KW-1185">Reference proteome</keyword>
<dbReference type="Gene3D" id="1.10.3080.10">
    <property type="entry name" value="Clc chloride channel"/>
    <property type="match status" value="1"/>
</dbReference>
<feature type="transmembrane region" description="Helical" evidence="10">
    <location>
        <begin position="299"/>
        <end position="318"/>
    </location>
</feature>
<evidence type="ECO:0000256" key="8">
    <source>
        <dbReference type="ARBA" id="ARBA00023214"/>
    </source>
</evidence>
<evidence type="ECO:0000256" key="5">
    <source>
        <dbReference type="ARBA" id="ARBA00023065"/>
    </source>
</evidence>
<feature type="transmembrane region" description="Helical" evidence="10">
    <location>
        <begin position="12"/>
        <end position="34"/>
    </location>
</feature>
<dbReference type="EMBL" id="JBHSAB010000001">
    <property type="protein sequence ID" value="MFC3907651.1"/>
    <property type="molecule type" value="Genomic_DNA"/>
</dbReference>
<evidence type="ECO:0000256" key="3">
    <source>
        <dbReference type="ARBA" id="ARBA00022692"/>
    </source>
</evidence>
<dbReference type="SUPFAM" id="SSF54631">
    <property type="entry name" value="CBS-domain pair"/>
    <property type="match status" value="1"/>
</dbReference>
<evidence type="ECO:0000313" key="12">
    <source>
        <dbReference type="Proteomes" id="UP001595758"/>
    </source>
</evidence>
<feature type="transmembrane region" description="Helical" evidence="10">
    <location>
        <begin position="188"/>
        <end position="210"/>
    </location>
</feature>
<keyword evidence="8" id="KW-0868">Chloride</keyword>
<dbReference type="InterPro" id="IPR014743">
    <property type="entry name" value="Cl-channel_core"/>
</dbReference>
<evidence type="ECO:0000256" key="2">
    <source>
        <dbReference type="ARBA" id="ARBA00022448"/>
    </source>
</evidence>
<feature type="transmembrane region" description="Helical" evidence="10">
    <location>
        <begin position="389"/>
        <end position="409"/>
    </location>
</feature>
<keyword evidence="2" id="KW-0813">Transport</keyword>
<keyword evidence="3 10" id="KW-0812">Transmembrane</keyword>
<dbReference type="InterPro" id="IPR046342">
    <property type="entry name" value="CBS_dom_sf"/>
</dbReference>
<dbReference type="InterPro" id="IPR001807">
    <property type="entry name" value="ClC"/>
</dbReference>
<evidence type="ECO:0000256" key="10">
    <source>
        <dbReference type="SAM" id="Phobius"/>
    </source>
</evidence>
<evidence type="ECO:0000256" key="7">
    <source>
        <dbReference type="ARBA" id="ARBA00023173"/>
    </source>
</evidence>
<dbReference type="Pfam" id="PF00654">
    <property type="entry name" value="Voltage_CLC"/>
    <property type="match status" value="1"/>
</dbReference>
<feature type="transmembrane region" description="Helical" evidence="10">
    <location>
        <begin position="151"/>
        <end position="176"/>
    </location>
</feature>
<dbReference type="CDD" id="cd00400">
    <property type="entry name" value="Voltage_gated_ClC"/>
    <property type="match status" value="1"/>
</dbReference>
<gene>
    <name evidence="11" type="ORF">ACFORL_00975</name>
</gene>
<comment type="subcellular location">
    <subcellularLocation>
        <location evidence="1">Membrane</location>
        <topology evidence="1">Multi-pass membrane protein</topology>
    </subcellularLocation>
</comment>
<dbReference type="PANTHER" id="PTHR43427">
    <property type="entry name" value="CHLORIDE CHANNEL PROTEIN CLC-E"/>
    <property type="match status" value="1"/>
</dbReference>
<dbReference type="RefSeq" id="WP_382340205.1">
    <property type="nucleotide sequence ID" value="NZ_JBHSAB010000001.1"/>
</dbReference>
<feature type="transmembrane region" description="Helical" evidence="10">
    <location>
        <begin position="262"/>
        <end position="279"/>
    </location>
</feature>
<keyword evidence="4 10" id="KW-1133">Transmembrane helix</keyword>
<keyword evidence="5" id="KW-0406">Ion transport</keyword>
<dbReference type="PRINTS" id="PR00762">
    <property type="entry name" value="CLCHANNEL"/>
</dbReference>
<dbReference type="InterPro" id="IPR050368">
    <property type="entry name" value="ClC-type_chloride_channel"/>
</dbReference>
<protein>
    <submittedName>
        <fullName evidence="11">Chloride channel protein</fullName>
    </submittedName>
</protein>
<accession>A0ABV8CCG5</accession>
<evidence type="ECO:0000256" key="6">
    <source>
        <dbReference type="ARBA" id="ARBA00023136"/>
    </source>
</evidence>
<evidence type="ECO:0000256" key="1">
    <source>
        <dbReference type="ARBA" id="ARBA00004141"/>
    </source>
</evidence>
<keyword evidence="9" id="KW-0407">Ion channel</keyword>
<feature type="transmembrane region" description="Helical" evidence="10">
    <location>
        <begin position="359"/>
        <end position="382"/>
    </location>
</feature>